<dbReference type="Proteomes" id="UP000256379">
    <property type="component" value="Unassembled WGS sequence"/>
</dbReference>
<gene>
    <name evidence="2" type="ORF">CQA53_00665</name>
</gene>
<proteinExistence type="predicted"/>
<keyword evidence="3" id="KW-1185">Reference proteome</keyword>
<sequence>MKKSILFVLMIVFLSTNLYAEELHYHKEMWCLKPDGTPNGTKEFDEDGYGRIMNKEGGDEGYDNYQKASLQTLYTQTAIEYGIPTKIPSKKIKYDSEKIAGSVTVEPISNTQIYMSTWQDGGENHILMTYNPATNITHKTICVSLP</sequence>
<dbReference type="AlphaFoldDB" id="A0A3D8ISJ2"/>
<name>A0A3D8ISJ2_9HELI</name>
<reference evidence="2 3" key="1">
    <citation type="submission" date="2018-04" db="EMBL/GenBank/DDBJ databases">
        <title>Novel Campyloabacter and Helicobacter Species and Strains.</title>
        <authorList>
            <person name="Mannion A.J."/>
            <person name="Shen Z."/>
            <person name="Fox J.G."/>
        </authorList>
    </citation>
    <scope>NUCLEOTIDE SEQUENCE [LARGE SCALE GENOMIC DNA]</scope>
    <source>
        <strain evidence="2 3">MIT 17-337</strain>
    </source>
</reference>
<dbReference type="EMBL" id="NXLQ01000001">
    <property type="protein sequence ID" value="RDU67561.1"/>
    <property type="molecule type" value="Genomic_DNA"/>
</dbReference>
<comment type="caution">
    <text evidence="2">The sequence shown here is derived from an EMBL/GenBank/DDBJ whole genome shotgun (WGS) entry which is preliminary data.</text>
</comment>
<evidence type="ECO:0000313" key="2">
    <source>
        <dbReference type="EMBL" id="RDU67561.1"/>
    </source>
</evidence>
<keyword evidence="1" id="KW-0732">Signal</keyword>
<feature type="chain" id="PRO_5017545595" evidence="1">
    <location>
        <begin position="21"/>
        <end position="146"/>
    </location>
</feature>
<accession>A0A3D8ISJ2</accession>
<evidence type="ECO:0000313" key="3">
    <source>
        <dbReference type="Proteomes" id="UP000256379"/>
    </source>
</evidence>
<protein>
    <submittedName>
        <fullName evidence="2">Uncharacterized protein</fullName>
    </submittedName>
</protein>
<dbReference type="RefSeq" id="WP_115542088.1">
    <property type="nucleotide sequence ID" value="NZ_NXLQ01000001.1"/>
</dbReference>
<feature type="signal peptide" evidence="1">
    <location>
        <begin position="1"/>
        <end position="20"/>
    </location>
</feature>
<evidence type="ECO:0000256" key="1">
    <source>
        <dbReference type="SAM" id="SignalP"/>
    </source>
</evidence>
<organism evidence="2 3">
    <name type="scientific">Helicobacter didelphidarum</name>
    <dbReference type="NCBI Taxonomy" id="2040648"/>
    <lineage>
        <taxon>Bacteria</taxon>
        <taxon>Pseudomonadati</taxon>
        <taxon>Campylobacterota</taxon>
        <taxon>Epsilonproteobacteria</taxon>
        <taxon>Campylobacterales</taxon>
        <taxon>Helicobacteraceae</taxon>
        <taxon>Helicobacter</taxon>
    </lineage>
</organism>